<dbReference type="Pfam" id="PF17642">
    <property type="entry name" value="TssD"/>
    <property type="match status" value="1"/>
</dbReference>
<dbReference type="KEGG" id="fki:FK004_02125"/>
<name>A0A2S1LK87_9FLAO</name>
<dbReference type="Proteomes" id="UP000244677">
    <property type="component" value="Chromosome"/>
</dbReference>
<reference evidence="1 2" key="1">
    <citation type="submission" date="2017-04" db="EMBL/GenBank/DDBJ databases">
        <title>Complete genome sequence of Flavobacterium kingsejong AJ004.</title>
        <authorList>
            <person name="Lee P.C."/>
        </authorList>
    </citation>
    <scope>NUCLEOTIDE SEQUENCE [LARGE SCALE GENOMIC DNA]</scope>
    <source>
        <strain evidence="1 2">AJ004</strain>
    </source>
</reference>
<dbReference type="EMBL" id="CP020919">
    <property type="protein sequence ID" value="AWG24101.1"/>
    <property type="molecule type" value="Genomic_DNA"/>
</dbReference>
<evidence type="ECO:0000313" key="1">
    <source>
        <dbReference type="EMBL" id="AWG24101.1"/>
    </source>
</evidence>
<dbReference type="InterPro" id="IPR041408">
    <property type="entry name" value="Hcp_Tssd"/>
</dbReference>
<organism evidence="1 2">
    <name type="scientific">Flavobacterium kingsejongi</name>
    <dbReference type="NCBI Taxonomy" id="1678728"/>
    <lineage>
        <taxon>Bacteria</taxon>
        <taxon>Pseudomonadati</taxon>
        <taxon>Bacteroidota</taxon>
        <taxon>Flavobacteriia</taxon>
        <taxon>Flavobacteriales</taxon>
        <taxon>Flavobacteriaceae</taxon>
        <taxon>Flavobacterium</taxon>
    </lineage>
</organism>
<protein>
    <recommendedName>
        <fullName evidence="3">Phage tail protein</fullName>
    </recommendedName>
</protein>
<evidence type="ECO:0008006" key="3">
    <source>
        <dbReference type="Google" id="ProtNLM"/>
    </source>
</evidence>
<dbReference type="OrthoDB" id="955509at2"/>
<keyword evidence="2" id="KW-1185">Reference proteome</keyword>
<proteinExistence type="predicted"/>
<gene>
    <name evidence="1" type="ORF">FK004_02125</name>
</gene>
<sequence>MSFLAKLEIDGEVMNVLEFQCTIGQDTDKSGKPSADPAGGKIRIVVESTKSTMLFDWMVSNSQTKNGKLTFYRRDAISKMRELQFKEAYCIRYDELFVAYNTMSMKIEIVVSAKEINMNGSQFARNWPLKF</sequence>
<dbReference type="RefSeq" id="WP_108735760.1">
    <property type="nucleotide sequence ID" value="NZ_CP020919.1"/>
</dbReference>
<accession>A0A2S1LK87</accession>
<dbReference type="GO" id="GO:0033104">
    <property type="term" value="C:type VI protein secretion system complex"/>
    <property type="evidence" value="ECO:0007669"/>
    <property type="project" value="InterPro"/>
</dbReference>
<dbReference type="AlphaFoldDB" id="A0A2S1LK87"/>
<evidence type="ECO:0000313" key="2">
    <source>
        <dbReference type="Proteomes" id="UP000244677"/>
    </source>
</evidence>